<dbReference type="GO" id="GO:0003998">
    <property type="term" value="F:acylphosphatase activity"/>
    <property type="evidence" value="ECO:0007669"/>
    <property type="project" value="UniProtKB-EC"/>
</dbReference>
<feature type="domain" description="Acylphosphatase-like" evidence="6">
    <location>
        <begin position="4"/>
        <end position="90"/>
    </location>
</feature>
<name>A0A2G9Z975_9BACT</name>
<dbReference type="PROSITE" id="PS51160">
    <property type="entry name" value="ACYLPHOSPHATASE_3"/>
    <property type="match status" value="1"/>
</dbReference>
<dbReference type="Pfam" id="PF00708">
    <property type="entry name" value="Acylphosphatase"/>
    <property type="match status" value="1"/>
</dbReference>
<dbReference type="EMBL" id="PCRZ01000045">
    <property type="protein sequence ID" value="PIP29729.1"/>
    <property type="molecule type" value="Genomic_DNA"/>
</dbReference>
<evidence type="ECO:0000256" key="4">
    <source>
        <dbReference type="PROSITE-ProRule" id="PRU00520"/>
    </source>
</evidence>
<dbReference type="Proteomes" id="UP000228812">
    <property type="component" value="Unassembled WGS sequence"/>
</dbReference>
<dbReference type="PANTHER" id="PTHR47268">
    <property type="entry name" value="ACYLPHOSPHATASE"/>
    <property type="match status" value="1"/>
</dbReference>
<dbReference type="InterPro" id="IPR001792">
    <property type="entry name" value="Acylphosphatase-like_dom"/>
</dbReference>
<dbReference type="InterPro" id="IPR020456">
    <property type="entry name" value="Acylphosphatase"/>
</dbReference>
<evidence type="ECO:0000259" key="6">
    <source>
        <dbReference type="PROSITE" id="PS51160"/>
    </source>
</evidence>
<protein>
    <recommendedName>
        <fullName evidence="2 4">acylphosphatase</fullName>
        <ecNumber evidence="2 4">3.6.1.7</ecNumber>
    </recommendedName>
</protein>
<proteinExistence type="inferred from homology"/>
<dbReference type="PANTHER" id="PTHR47268:SF4">
    <property type="entry name" value="ACYLPHOSPHATASE"/>
    <property type="match status" value="1"/>
</dbReference>
<accession>A0A2G9Z975</accession>
<organism evidence="7 8">
    <name type="scientific">Candidatus Jorgensenbacteria bacterium CG23_combo_of_CG06-09_8_20_14_all_54_14</name>
    <dbReference type="NCBI Taxonomy" id="1974595"/>
    <lineage>
        <taxon>Bacteria</taxon>
        <taxon>Candidatus Joergenseniibacteriota</taxon>
    </lineage>
</organism>
<evidence type="ECO:0000313" key="8">
    <source>
        <dbReference type="Proteomes" id="UP000228812"/>
    </source>
</evidence>
<evidence type="ECO:0000256" key="5">
    <source>
        <dbReference type="RuleBase" id="RU004168"/>
    </source>
</evidence>
<dbReference type="EC" id="3.6.1.7" evidence="2 4"/>
<keyword evidence="4" id="KW-0378">Hydrolase</keyword>
<comment type="caution">
    <text evidence="7">The sequence shown here is derived from an EMBL/GenBank/DDBJ whole genome shotgun (WGS) entry which is preliminary data.</text>
</comment>
<gene>
    <name evidence="7" type="ORF">COX26_02630</name>
</gene>
<evidence type="ECO:0000256" key="3">
    <source>
        <dbReference type="ARBA" id="ARBA00047645"/>
    </source>
</evidence>
<feature type="active site" evidence="4">
    <location>
        <position position="19"/>
    </location>
</feature>
<evidence type="ECO:0000256" key="2">
    <source>
        <dbReference type="ARBA" id="ARBA00012150"/>
    </source>
</evidence>
<dbReference type="AlphaFoldDB" id="A0A2G9Z975"/>
<reference evidence="7 8" key="1">
    <citation type="submission" date="2017-09" db="EMBL/GenBank/DDBJ databases">
        <title>Depth-based differentiation of microbial function through sediment-hosted aquifers and enrichment of novel symbionts in the deep terrestrial subsurface.</title>
        <authorList>
            <person name="Probst A.J."/>
            <person name="Ladd B."/>
            <person name="Jarett J.K."/>
            <person name="Geller-Mcgrath D.E."/>
            <person name="Sieber C.M."/>
            <person name="Emerson J.B."/>
            <person name="Anantharaman K."/>
            <person name="Thomas B.C."/>
            <person name="Malmstrom R."/>
            <person name="Stieglmeier M."/>
            <person name="Klingl A."/>
            <person name="Woyke T."/>
            <person name="Ryan C.M."/>
            <person name="Banfield J.F."/>
        </authorList>
    </citation>
    <scope>NUCLEOTIDE SEQUENCE [LARGE SCALE GENOMIC DNA]</scope>
    <source>
        <strain evidence="7">CG23_combo_of_CG06-09_8_20_14_all_54_14</strain>
    </source>
</reference>
<dbReference type="InterPro" id="IPR036046">
    <property type="entry name" value="Acylphosphatase-like_dom_sf"/>
</dbReference>
<feature type="active site" evidence="4">
    <location>
        <position position="37"/>
    </location>
</feature>
<dbReference type="Gene3D" id="3.30.70.100">
    <property type="match status" value="1"/>
</dbReference>
<comment type="similarity">
    <text evidence="1 5">Belongs to the acylphosphatase family.</text>
</comment>
<sequence length="90" mass="10426">MAEHFEIRVYGRVRNVMFRYSAAELARSLGLTGFVQNEPDGSLAIEVEGEEIALQDFTAWCRKGPPLARVERFEIREAPLKHFAVFEIRW</sequence>
<comment type="catalytic activity">
    <reaction evidence="3 4">
        <text>an acyl phosphate + H2O = a carboxylate + phosphate + H(+)</text>
        <dbReference type="Rhea" id="RHEA:14965"/>
        <dbReference type="ChEBI" id="CHEBI:15377"/>
        <dbReference type="ChEBI" id="CHEBI:15378"/>
        <dbReference type="ChEBI" id="CHEBI:29067"/>
        <dbReference type="ChEBI" id="CHEBI:43474"/>
        <dbReference type="ChEBI" id="CHEBI:59918"/>
        <dbReference type="EC" id="3.6.1.7"/>
    </reaction>
</comment>
<evidence type="ECO:0000256" key="1">
    <source>
        <dbReference type="ARBA" id="ARBA00005614"/>
    </source>
</evidence>
<evidence type="ECO:0000313" key="7">
    <source>
        <dbReference type="EMBL" id="PIP29729.1"/>
    </source>
</evidence>
<dbReference type="SUPFAM" id="SSF54975">
    <property type="entry name" value="Acylphosphatase/BLUF domain-like"/>
    <property type="match status" value="1"/>
</dbReference>